<organism evidence="2">
    <name type="scientific">Arundo donax</name>
    <name type="common">Giant reed</name>
    <name type="synonym">Donax arundinaceus</name>
    <dbReference type="NCBI Taxonomy" id="35708"/>
    <lineage>
        <taxon>Eukaryota</taxon>
        <taxon>Viridiplantae</taxon>
        <taxon>Streptophyta</taxon>
        <taxon>Embryophyta</taxon>
        <taxon>Tracheophyta</taxon>
        <taxon>Spermatophyta</taxon>
        <taxon>Magnoliopsida</taxon>
        <taxon>Liliopsida</taxon>
        <taxon>Poales</taxon>
        <taxon>Poaceae</taxon>
        <taxon>PACMAD clade</taxon>
        <taxon>Arundinoideae</taxon>
        <taxon>Arundineae</taxon>
        <taxon>Arundo</taxon>
    </lineage>
</organism>
<dbReference type="AlphaFoldDB" id="A0A0A9DZT8"/>
<reference evidence="2" key="1">
    <citation type="submission" date="2014-09" db="EMBL/GenBank/DDBJ databases">
        <authorList>
            <person name="Magalhaes I.L.F."/>
            <person name="Oliveira U."/>
            <person name="Santos F.R."/>
            <person name="Vidigal T.H.D.A."/>
            <person name="Brescovit A.D."/>
            <person name="Santos A.J."/>
        </authorList>
    </citation>
    <scope>NUCLEOTIDE SEQUENCE</scope>
    <source>
        <tissue evidence="2">Shoot tissue taken approximately 20 cm above the soil surface</tissue>
    </source>
</reference>
<feature type="region of interest" description="Disordered" evidence="1">
    <location>
        <begin position="125"/>
        <end position="166"/>
    </location>
</feature>
<evidence type="ECO:0000256" key="1">
    <source>
        <dbReference type="SAM" id="MobiDB-lite"/>
    </source>
</evidence>
<sequence length="166" mass="17699">MLVKVLCSACEVTEASVTPHLARTAAAASTPRTASRGSISACPSSTPAALPLPPPPCHRPCATYASSGMRHLLFLPRGPRAALPELQRCRAHSQRLRLHASSLPSHRHQGRRGAGRPILVVARAVASPPRRRRATWRRSTARATSAWQSPRRRPLSSPGGSPSGPP</sequence>
<feature type="compositionally biased region" description="Low complexity" evidence="1">
    <location>
        <begin position="28"/>
        <end position="49"/>
    </location>
</feature>
<dbReference type="EMBL" id="GBRH01206720">
    <property type="protein sequence ID" value="JAD91175.1"/>
    <property type="molecule type" value="Transcribed_RNA"/>
</dbReference>
<name>A0A0A9DZT8_ARUDO</name>
<feature type="compositionally biased region" description="Basic residues" evidence="1">
    <location>
        <begin position="129"/>
        <end position="140"/>
    </location>
</feature>
<feature type="compositionally biased region" description="Low complexity" evidence="1">
    <location>
        <begin position="141"/>
        <end position="160"/>
    </location>
</feature>
<accession>A0A0A9DZT8</accession>
<feature type="region of interest" description="Disordered" evidence="1">
    <location>
        <begin position="28"/>
        <end position="53"/>
    </location>
</feature>
<protein>
    <submittedName>
        <fullName evidence="2">Uncharacterized protein</fullName>
    </submittedName>
</protein>
<evidence type="ECO:0000313" key="2">
    <source>
        <dbReference type="EMBL" id="JAD91175.1"/>
    </source>
</evidence>
<reference evidence="2" key="2">
    <citation type="journal article" date="2015" name="Data Brief">
        <title>Shoot transcriptome of the giant reed, Arundo donax.</title>
        <authorList>
            <person name="Barrero R.A."/>
            <person name="Guerrero F.D."/>
            <person name="Moolhuijzen P."/>
            <person name="Goolsby J.A."/>
            <person name="Tidwell J."/>
            <person name="Bellgard S.E."/>
            <person name="Bellgard M.I."/>
        </authorList>
    </citation>
    <scope>NUCLEOTIDE SEQUENCE</scope>
    <source>
        <tissue evidence="2">Shoot tissue taken approximately 20 cm above the soil surface</tissue>
    </source>
</reference>
<proteinExistence type="predicted"/>